<keyword evidence="3" id="KW-1185">Reference proteome</keyword>
<dbReference type="PANTHER" id="PTHR11439:SF489">
    <property type="entry name" value="RNA-DIRECTED DNA POLYMERASE"/>
    <property type="match status" value="1"/>
</dbReference>
<dbReference type="Proteomes" id="UP001085076">
    <property type="component" value="Miscellaneous, Linkage group lg01"/>
</dbReference>
<feature type="region of interest" description="Disordered" evidence="1">
    <location>
        <begin position="1"/>
        <end position="25"/>
    </location>
</feature>
<proteinExistence type="predicted"/>
<evidence type="ECO:0000313" key="3">
    <source>
        <dbReference type="Proteomes" id="UP001085076"/>
    </source>
</evidence>
<dbReference type="AlphaFoldDB" id="A0A9D5HRE2"/>
<dbReference type="InterPro" id="IPR043502">
    <property type="entry name" value="DNA/RNA_pol_sf"/>
</dbReference>
<evidence type="ECO:0000313" key="2">
    <source>
        <dbReference type="EMBL" id="KAJ0986595.1"/>
    </source>
</evidence>
<dbReference type="OrthoDB" id="661132at2759"/>
<dbReference type="CDD" id="cd09272">
    <property type="entry name" value="RNase_HI_RT_Ty1"/>
    <property type="match status" value="1"/>
</dbReference>
<name>A0A9D5HRE2_9LILI</name>
<gene>
    <name evidence="2" type="ORF">J5N97_004951</name>
</gene>
<reference evidence="2" key="2">
    <citation type="journal article" date="2022" name="Hortic Res">
        <title>The genome of Dioscorea zingiberensis sheds light on the biosynthesis, origin and evolution of the medicinally important diosgenin saponins.</title>
        <authorList>
            <person name="Li Y."/>
            <person name="Tan C."/>
            <person name="Li Z."/>
            <person name="Guo J."/>
            <person name="Li S."/>
            <person name="Chen X."/>
            <person name="Wang C."/>
            <person name="Dai X."/>
            <person name="Yang H."/>
            <person name="Song W."/>
            <person name="Hou L."/>
            <person name="Xu J."/>
            <person name="Tong Z."/>
            <person name="Xu A."/>
            <person name="Yuan X."/>
            <person name="Wang W."/>
            <person name="Yang Q."/>
            <person name="Chen L."/>
            <person name="Sun Z."/>
            <person name="Wang K."/>
            <person name="Pan B."/>
            <person name="Chen J."/>
            <person name="Bao Y."/>
            <person name="Liu F."/>
            <person name="Qi X."/>
            <person name="Gang D.R."/>
            <person name="Wen J."/>
            <person name="Li J."/>
        </authorList>
    </citation>
    <scope>NUCLEOTIDE SEQUENCE</scope>
    <source>
        <strain evidence="2">Dzin_1.0</strain>
    </source>
</reference>
<reference evidence="2" key="1">
    <citation type="submission" date="2021-03" db="EMBL/GenBank/DDBJ databases">
        <authorList>
            <person name="Li Z."/>
            <person name="Yang C."/>
        </authorList>
    </citation>
    <scope>NUCLEOTIDE SEQUENCE</scope>
    <source>
        <strain evidence="2">Dzin_1.0</strain>
        <tissue evidence="2">Leaf</tissue>
    </source>
</reference>
<sequence>MLDSKPVSTPLSVGSSLSVADGSPATDPTRFRQVIGGLQHLRMTRPDISFAVNKLSQFMHAPTEVHWVAVKRLLCYLNGTRSLGLRLLSSTPLLLHGYSDADWAGNPDDRTSTGAYVMFLGANPISWRSTKQRTVARSSTEAEYRAGG</sequence>
<dbReference type="PANTHER" id="PTHR11439">
    <property type="entry name" value="GAG-POL-RELATED RETROTRANSPOSON"/>
    <property type="match status" value="1"/>
</dbReference>
<evidence type="ECO:0000256" key="1">
    <source>
        <dbReference type="SAM" id="MobiDB-lite"/>
    </source>
</evidence>
<feature type="compositionally biased region" description="Polar residues" evidence="1">
    <location>
        <begin position="1"/>
        <end position="18"/>
    </location>
</feature>
<organism evidence="2 3">
    <name type="scientific">Dioscorea zingiberensis</name>
    <dbReference type="NCBI Taxonomy" id="325984"/>
    <lineage>
        <taxon>Eukaryota</taxon>
        <taxon>Viridiplantae</taxon>
        <taxon>Streptophyta</taxon>
        <taxon>Embryophyta</taxon>
        <taxon>Tracheophyta</taxon>
        <taxon>Spermatophyta</taxon>
        <taxon>Magnoliopsida</taxon>
        <taxon>Liliopsida</taxon>
        <taxon>Dioscoreales</taxon>
        <taxon>Dioscoreaceae</taxon>
        <taxon>Dioscorea</taxon>
    </lineage>
</organism>
<dbReference type="EMBL" id="JAGGNH010000001">
    <property type="protein sequence ID" value="KAJ0986595.1"/>
    <property type="molecule type" value="Genomic_DNA"/>
</dbReference>
<protein>
    <submittedName>
        <fullName evidence="2">Uncharacterized protein</fullName>
    </submittedName>
</protein>
<comment type="caution">
    <text evidence="2">The sequence shown here is derived from an EMBL/GenBank/DDBJ whole genome shotgun (WGS) entry which is preliminary data.</text>
</comment>
<accession>A0A9D5HRE2</accession>
<dbReference type="SUPFAM" id="SSF56672">
    <property type="entry name" value="DNA/RNA polymerases"/>
    <property type="match status" value="1"/>
</dbReference>